<dbReference type="Gene3D" id="3.30.70.100">
    <property type="match status" value="1"/>
</dbReference>
<organism evidence="2 3">
    <name type="scientific">Neolentinus lepideus HHB14362 ss-1</name>
    <dbReference type="NCBI Taxonomy" id="1314782"/>
    <lineage>
        <taxon>Eukaryota</taxon>
        <taxon>Fungi</taxon>
        <taxon>Dikarya</taxon>
        <taxon>Basidiomycota</taxon>
        <taxon>Agaricomycotina</taxon>
        <taxon>Agaricomycetes</taxon>
        <taxon>Gloeophyllales</taxon>
        <taxon>Gloeophyllaceae</taxon>
        <taxon>Neolentinus</taxon>
    </lineage>
</organism>
<proteinExistence type="predicted"/>
<dbReference type="PROSITE" id="PS51502">
    <property type="entry name" value="S_R_A_B_BARREL"/>
    <property type="match status" value="1"/>
</dbReference>
<evidence type="ECO:0000313" key="3">
    <source>
        <dbReference type="Proteomes" id="UP000076761"/>
    </source>
</evidence>
<reference evidence="2 3" key="1">
    <citation type="journal article" date="2016" name="Mol. Biol. Evol.">
        <title>Comparative Genomics of Early-Diverging Mushroom-Forming Fungi Provides Insights into the Origins of Lignocellulose Decay Capabilities.</title>
        <authorList>
            <person name="Nagy L.G."/>
            <person name="Riley R."/>
            <person name="Tritt A."/>
            <person name="Adam C."/>
            <person name="Daum C."/>
            <person name="Floudas D."/>
            <person name="Sun H."/>
            <person name="Yadav J.S."/>
            <person name="Pangilinan J."/>
            <person name="Larsson K.H."/>
            <person name="Matsuura K."/>
            <person name="Barry K."/>
            <person name="Labutti K."/>
            <person name="Kuo R."/>
            <person name="Ohm R.A."/>
            <person name="Bhattacharya S.S."/>
            <person name="Shirouzu T."/>
            <person name="Yoshinaga Y."/>
            <person name="Martin F.M."/>
            <person name="Grigoriev I.V."/>
            <person name="Hibbett D.S."/>
        </authorList>
    </citation>
    <scope>NUCLEOTIDE SEQUENCE [LARGE SCALE GENOMIC DNA]</scope>
    <source>
        <strain evidence="2 3">HHB14362 ss-1</strain>
    </source>
</reference>
<dbReference type="Proteomes" id="UP000076761">
    <property type="component" value="Unassembled WGS sequence"/>
</dbReference>
<dbReference type="AlphaFoldDB" id="A0A165VQJ1"/>
<dbReference type="SUPFAM" id="SSF54909">
    <property type="entry name" value="Dimeric alpha+beta barrel"/>
    <property type="match status" value="1"/>
</dbReference>
<dbReference type="InterPro" id="IPR013097">
    <property type="entry name" value="Dabb"/>
</dbReference>
<dbReference type="Pfam" id="PF07876">
    <property type="entry name" value="Dabb"/>
    <property type="match status" value="1"/>
</dbReference>
<gene>
    <name evidence="2" type="ORF">NEOLEDRAFT_1126791</name>
</gene>
<evidence type="ECO:0000313" key="2">
    <source>
        <dbReference type="EMBL" id="KZT30033.1"/>
    </source>
</evidence>
<dbReference type="EMBL" id="KV425552">
    <property type="protein sequence ID" value="KZT30033.1"/>
    <property type="molecule type" value="Genomic_DNA"/>
</dbReference>
<feature type="domain" description="Stress-response A/B barrel" evidence="1">
    <location>
        <begin position="5"/>
        <end position="105"/>
    </location>
</feature>
<accession>A0A165VQJ1</accession>
<dbReference type="SMART" id="SM00886">
    <property type="entry name" value="Dabb"/>
    <property type="match status" value="1"/>
</dbReference>
<dbReference type="OrthoDB" id="1601230at2759"/>
<keyword evidence="3" id="KW-1185">Reference proteome</keyword>
<dbReference type="STRING" id="1314782.A0A165VQJ1"/>
<evidence type="ECO:0000259" key="1">
    <source>
        <dbReference type="PROSITE" id="PS51502"/>
    </source>
</evidence>
<name>A0A165VQJ1_9AGAM</name>
<dbReference type="InterPro" id="IPR011008">
    <property type="entry name" value="Dimeric_a/b-barrel"/>
</dbReference>
<sequence length="114" mass="12772">MSGPIIHIVSFKYKDPAVAPEASRKFQALKDECKLETGKGTPYIVSFVGGANNSTEGRTKGLQQTFILTFPDEASRDYYCDVDPAHQAFKKYIFPLIEDSFVFDFKDNSYALTS</sequence>
<dbReference type="InParanoid" id="A0A165VQJ1"/>
<protein>
    <recommendedName>
        <fullName evidence="1">Stress-response A/B barrel domain-containing protein</fullName>
    </recommendedName>
</protein>